<dbReference type="PANTHER" id="PTHR13966:SF5">
    <property type="entry name" value="ENDONUCLEASE G, MITOCHONDRIAL"/>
    <property type="match status" value="1"/>
</dbReference>
<dbReference type="SUPFAM" id="SSF50494">
    <property type="entry name" value="Trypsin-like serine proteases"/>
    <property type="match status" value="1"/>
</dbReference>
<feature type="domain" description="ENPP1-3/EXOG-like endonuclease/phosphodiesterase" evidence="4">
    <location>
        <begin position="439"/>
        <end position="653"/>
    </location>
</feature>
<evidence type="ECO:0000256" key="2">
    <source>
        <dbReference type="PIRSR" id="PIRSR640255-2"/>
    </source>
</evidence>
<feature type="binding site" evidence="2">
    <location>
        <position position="536"/>
    </location>
    <ligand>
        <name>Mg(2+)</name>
        <dbReference type="ChEBI" id="CHEBI:18420"/>
        <note>catalytic</note>
    </ligand>
</feature>
<sequence>MHSSSEKLARLRQYNRSVLEGDPELATEARDREPVLEMALEGLAVEDVDSQIELESIAMRRYRPVLDIKQNTTVLEFNDQADSEIWRERLNTAKSALDGFIPGIGRIDLEGADMAWVGTGWLIDEAMVVTNRHVAREFAARGGSGYVFKMGEAGRITASVDFLRELGRSEQLVFKLVRPLHIEPEPGPDVAFFEIEILSGDAKLATPLTLASRVEVSDNVSTIGYPAFDSRIPEPDLMRSIYGNRYDHKRLAPGAVTSVEATHLLHNCTTLGGNSGSAVIDNNKGEVIGLHFSGRFLTTNYAVRADIVRQLRDDLKAGRLGAGRTEAPRRTGGLSATASAVRAPQPGASLSIPLTVRVTVEVDRDLLLGRAGSVAAGSLGDNSGDVSDDSEAVAEDYRDRKGYLEGFLGEAASVPLPTVDCGDVLSFDSNGRPETVLRYQHFSVVMNSRRRMCYFSACNIDGNLARKAARVGWKWDPRIPRSMQIMNECYGDPPKFSRGHMTRREDPSWGTPEEAKRGNEDSMHVANATPQMQAFNAPIWLALEDYALQHAREDDMKISVFTGPYFAADDPVLHGVRIPVAFWKVIAFIHDETGKLCATGYEMDQRQSLPSENEFVFGGFTSPQLGTATQVPIHAIEARSGVSFGPLAALDPLATAEESMAGGEARAPLLAIEQIRFV</sequence>
<feature type="compositionally biased region" description="Basic and acidic residues" evidence="3">
    <location>
        <begin position="502"/>
        <end position="521"/>
    </location>
</feature>
<evidence type="ECO:0000313" key="7">
    <source>
        <dbReference type="Proteomes" id="UP000095463"/>
    </source>
</evidence>
<dbReference type="Pfam" id="PF01223">
    <property type="entry name" value="Endonuclease_NS"/>
    <property type="match status" value="1"/>
</dbReference>
<accession>A0A1E5XX59</accession>
<feature type="active site" description="Proton acceptor" evidence="1">
    <location>
        <position position="500"/>
    </location>
</feature>
<dbReference type="InterPro" id="IPR044929">
    <property type="entry name" value="DNA/RNA_non-sp_Endonuclease_sf"/>
</dbReference>
<dbReference type="EMBL" id="LAJE02000022">
    <property type="protein sequence ID" value="OEO33178.1"/>
    <property type="molecule type" value="Genomic_DNA"/>
</dbReference>
<evidence type="ECO:0000259" key="5">
    <source>
        <dbReference type="SMART" id="SM00892"/>
    </source>
</evidence>
<dbReference type="Pfam" id="PF13365">
    <property type="entry name" value="Trypsin_2"/>
    <property type="match status" value="1"/>
</dbReference>
<evidence type="ECO:0000313" key="6">
    <source>
        <dbReference type="EMBL" id="OEO33178.1"/>
    </source>
</evidence>
<dbReference type="GO" id="GO:0004519">
    <property type="term" value="F:endonuclease activity"/>
    <property type="evidence" value="ECO:0007669"/>
    <property type="project" value="TreeGrafter"/>
</dbReference>
<dbReference type="SMART" id="SM00477">
    <property type="entry name" value="NUC"/>
    <property type="match status" value="1"/>
</dbReference>
<dbReference type="GO" id="GO:0003676">
    <property type="term" value="F:nucleic acid binding"/>
    <property type="evidence" value="ECO:0007669"/>
    <property type="project" value="InterPro"/>
</dbReference>
<dbReference type="SMART" id="SM00892">
    <property type="entry name" value="Endonuclease_NS"/>
    <property type="match status" value="1"/>
</dbReference>
<dbReference type="Proteomes" id="UP000095463">
    <property type="component" value="Unassembled WGS sequence"/>
</dbReference>
<evidence type="ECO:0000259" key="4">
    <source>
        <dbReference type="SMART" id="SM00477"/>
    </source>
</evidence>
<dbReference type="InterPro" id="IPR001604">
    <property type="entry name" value="Endo_G_ENPP1-like_dom"/>
</dbReference>
<name>A0A1E5XX59_9HYPH</name>
<dbReference type="PANTHER" id="PTHR13966">
    <property type="entry name" value="ENDONUCLEASE RELATED"/>
    <property type="match status" value="1"/>
</dbReference>
<evidence type="ECO:0008006" key="8">
    <source>
        <dbReference type="Google" id="ProtNLM"/>
    </source>
</evidence>
<comment type="caution">
    <text evidence="6">The sequence shown here is derived from an EMBL/GenBank/DDBJ whole genome shotgun (WGS) entry which is preliminary data.</text>
</comment>
<protein>
    <recommendedName>
        <fullName evidence="8">Serine protease</fullName>
    </recommendedName>
</protein>
<dbReference type="GO" id="GO:0046872">
    <property type="term" value="F:metal ion binding"/>
    <property type="evidence" value="ECO:0007669"/>
    <property type="project" value="UniProtKB-KW"/>
</dbReference>
<dbReference type="GO" id="GO:0016787">
    <property type="term" value="F:hydrolase activity"/>
    <property type="evidence" value="ECO:0007669"/>
    <property type="project" value="InterPro"/>
</dbReference>
<keyword evidence="7" id="KW-1185">Reference proteome</keyword>
<evidence type="ECO:0000256" key="1">
    <source>
        <dbReference type="PIRSR" id="PIRSR640255-1"/>
    </source>
</evidence>
<proteinExistence type="predicted"/>
<organism evidence="6 7">
    <name type="scientific">Devosia insulae DS-56</name>
    <dbReference type="NCBI Taxonomy" id="1116389"/>
    <lineage>
        <taxon>Bacteria</taxon>
        <taxon>Pseudomonadati</taxon>
        <taxon>Pseudomonadota</taxon>
        <taxon>Alphaproteobacteria</taxon>
        <taxon>Hyphomicrobiales</taxon>
        <taxon>Devosiaceae</taxon>
        <taxon>Devosia</taxon>
    </lineage>
</organism>
<dbReference type="InterPro" id="IPR044925">
    <property type="entry name" value="His-Me_finger_sf"/>
</dbReference>
<dbReference type="InterPro" id="IPR043504">
    <property type="entry name" value="Peptidase_S1_PA_chymotrypsin"/>
</dbReference>
<dbReference type="AlphaFoldDB" id="A0A1E5XX59"/>
<dbReference type="InterPro" id="IPR020821">
    <property type="entry name" value="ENPP1-3/EXOG-like_nuc-like"/>
</dbReference>
<gene>
    <name evidence="6" type="ORF">VW23_007935</name>
</gene>
<dbReference type="InterPro" id="IPR040255">
    <property type="entry name" value="Non-specific_endonuclease"/>
</dbReference>
<dbReference type="Gene3D" id="2.40.10.10">
    <property type="entry name" value="Trypsin-like serine proteases"/>
    <property type="match status" value="2"/>
</dbReference>
<evidence type="ECO:0000256" key="3">
    <source>
        <dbReference type="SAM" id="MobiDB-lite"/>
    </source>
</evidence>
<feature type="domain" description="DNA/RNA non-specific endonuclease/pyrophosphatase/phosphodiesterase" evidence="5">
    <location>
        <begin position="438"/>
        <end position="651"/>
    </location>
</feature>
<feature type="region of interest" description="Disordered" evidence="3">
    <location>
        <begin position="496"/>
        <end position="521"/>
    </location>
</feature>
<dbReference type="OrthoDB" id="9811262at2"/>
<dbReference type="Gene3D" id="3.40.570.10">
    <property type="entry name" value="Extracellular Endonuclease, subunit A"/>
    <property type="match status" value="1"/>
</dbReference>
<reference evidence="6 7" key="1">
    <citation type="journal article" date="2015" name="Genome Announc.">
        <title>Genome Assemblies of Three Soil-Associated Devosia species: D. insulae, D. limi, and D. soli.</title>
        <authorList>
            <person name="Hassan Y.I."/>
            <person name="Lepp D."/>
            <person name="Zhou T."/>
        </authorList>
    </citation>
    <scope>NUCLEOTIDE SEQUENCE [LARGE SCALE GENOMIC DNA]</scope>
    <source>
        <strain evidence="6 7">DS-56</strain>
    </source>
</reference>
<keyword evidence="2" id="KW-0479">Metal-binding</keyword>
<dbReference type="InterPro" id="IPR009003">
    <property type="entry name" value="Peptidase_S1_PA"/>
</dbReference>
<dbReference type="RefSeq" id="WP_069907702.1">
    <property type="nucleotide sequence ID" value="NZ_LAJE02000022.1"/>
</dbReference>
<dbReference type="SUPFAM" id="SSF54060">
    <property type="entry name" value="His-Me finger endonucleases"/>
    <property type="match status" value="1"/>
</dbReference>